<evidence type="ECO:0000259" key="1">
    <source>
        <dbReference type="Pfam" id="PF24323"/>
    </source>
</evidence>
<protein>
    <recommendedName>
        <fullName evidence="1">DUF7494 domain-containing protein</fullName>
    </recommendedName>
</protein>
<sequence>MKFLALIIFVSVNVFAFSLTINSGRQNGNDYYVLHLEDIFDIECKAEQDMQNIYTCKVLGSLDDKIKNQNLPFADILFEKSGDSYNVIIRAKQKSRLINASVSLFDTQNPKQKTADFSKHFTILIGQNIIESPKNSGVGIDFPITFFNVLRPSIGALDLNKEPLSYGDGADVGLYLSIKKSYDSKAYTETLKDAKKALEIHPQSIFASEFWLYYLRSLQKLAKRATDYKLAEQYADDIINSGKRWMKNYPSDKNYPEVLYLITEAYLDKDMTSDANYSIDILMTEHPDSPWTKTTILAYADALLDKGKLEDAVRLYEDVLYSTNDLDLASRAATKLADASISKQKFNDAKEYIQKVINSNQKYFALDLANSMEQAATFRDKGMQDIASQIYKIVFEYSKRGDNFYETALRNLGLSLSKISRTKEAYEYLQRYQKEFSGSEFMPEVSVALDRLFFDLNGTNEEKHKNYAQLMDKYKGLDIGKKALKEEVKLSFEEKNYKKILGFGDQILDLNDSDSTKFLKDSASFLANLANQSGDCRTLVNITNKYDLKDAIKDKFKLFNCLMRTAKYDEALNLAVSHIRDDDLHDRVEWLSNTSRVLYEVGRYEECIRACDEAMSLASTIKYSDPTAAIFYRFYSLLKLNRFEEALSSINALESLRGNDIRLVEIYDAAAKYAKDKGFDSAALNYSKKAIDMQRKLGINTFSPDVDFIYISSLLKIAKFNEALSVARALLDINIPPQSRIRALYQVAEIYISMNEPNSAKIYVDECLKMRLDSPWKNLCEQQSKLIN</sequence>
<name>A0A562X7L1_CAMHY</name>
<organism evidence="2 3">
    <name type="scientific">Campylobacter hyointestinalis</name>
    <dbReference type="NCBI Taxonomy" id="198"/>
    <lineage>
        <taxon>Bacteria</taxon>
        <taxon>Pseudomonadati</taxon>
        <taxon>Campylobacterota</taxon>
        <taxon>Epsilonproteobacteria</taxon>
        <taxon>Campylobacterales</taxon>
        <taxon>Campylobacteraceae</taxon>
        <taxon>Campylobacter</taxon>
    </lineage>
</organism>
<dbReference type="InterPro" id="IPR019734">
    <property type="entry name" value="TPR_rpt"/>
</dbReference>
<dbReference type="Pfam" id="PF13181">
    <property type="entry name" value="TPR_8"/>
    <property type="match status" value="1"/>
</dbReference>
<dbReference type="Pfam" id="PF24323">
    <property type="entry name" value="DUF7494"/>
    <property type="match status" value="1"/>
</dbReference>
<dbReference type="InterPro" id="IPR011990">
    <property type="entry name" value="TPR-like_helical_dom_sf"/>
</dbReference>
<evidence type="ECO:0000313" key="2">
    <source>
        <dbReference type="EMBL" id="TWO18152.1"/>
    </source>
</evidence>
<dbReference type="AlphaFoldDB" id="A0A562X7L1"/>
<reference evidence="2 3" key="1">
    <citation type="submission" date="2019-07" db="EMBL/GenBank/DDBJ databases">
        <title>Rapid identification of Enteric Bacteria from Whole Genome Sequences (WGS) using Average Nucleotide Identity (ANI).</title>
        <authorList>
            <person name="Lane C."/>
        </authorList>
    </citation>
    <scope>NUCLEOTIDE SEQUENCE [LARGE SCALE GENOMIC DNA]</scope>
    <source>
        <strain evidence="2 3">D2411</strain>
    </source>
</reference>
<feature type="domain" description="DUF7494" evidence="1">
    <location>
        <begin position="17"/>
        <end position="128"/>
    </location>
</feature>
<comment type="caution">
    <text evidence="2">The sequence shown here is derived from an EMBL/GenBank/DDBJ whole genome shotgun (WGS) entry which is preliminary data.</text>
</comment>
<dbReference type="EMBL" id="VOAP01000029">
    <property type="protein sequence ID" value="TWO18152.1"/>
    <property type="molecule type" value="Genomic_DNA"/>
</dbReference>
<proteinExistence type="predicted"/>
<dbReference type="SMART" id="SM00028">
    <property type="entry name" value="TPR"/>
    <property type="match status" value="5"/>
</dbReference>
<dbReference type="Gene3D" id="1.25.40.10">
    <property type="entry name" value="Tetratricopeptide repeat domain"/>
    <property type="match status" value="3"/>
</dbReference>
<dbReference type="Proteomes" id="UP000321812">
    <property type="component" value="Unassembled WGS sequence"/>
</dbReference>
<dbReference type="SUPFAM" id="SSF48452">
    <property type="entry name" value="TPR-like"/>
    <property type="match status" value="2"/>
</dbReference>
<dbReference type="InterPro" id="IPR055917">
    <property type="entry name" value="DUF7494"/>
</dbReference>
<accession>A0A562X7L1</accession>
<gene>
    <name evidence="2" type="ORF">YZ82_09125</name>
</gene>
<evidence type="ECO:0000313" key="3">
    <source>
        <dbReference type="Proteomes" id="UP000321812"/>
    </source>
</evidence>
<dbReference type="RefSeq" id="WP_111971337.1">
    <property type="nucleotide sequence ID" value="NZ_VOAP01000029.1"/>
</dbReference>